<dbReference type="GO" id="GO:0002100">
    <property type="term" value="P:tRNA wobble adenosine to inosine editing"/>
    <property type="evidence" value="ECO:0007669"/>
    <property type="project" value="InterPro"/>
</dbReference>
<keyword evidence="3" id="KW-1185">Reference proteome</keyword>
<dbReference type="OrthoDB" id="10268011at2759"/>
<dbReference type="SMART" id="SM00552">
    <property type="entry name" value="ADEAMc"/>
    <property type="match status" value="1"/>
</dbReference>
<dbReference type="InParanoid" id="A7TS66"/>
<dbReference type="RefSeq" id="XP_001642746.1">
    <property type="nucleotide sequence ID" value="XM_001642696.1"/>
</dbReference>
<dbReference type="OMA" id="KILHDCH"/>
<dbReference type="AlphaFoldDB" id="A7TS66"/>
<accession>A7TS66</accession>
<dbReference type="eggNOG" id="KOG2777">
    <property type="taxonomic scope" value="Eukaryota"/>
</dbReference>
<dbReference type="FunCoup" id="A7TS66">
    <property type="interactions" value="263"/>
</dbReference>
<dbReference type="PROSITE" id="PS50141">
    <property type="entry name" value="A_DEAMIN_EDITASE"/>
    <property type="match status" value="1"/>
</dbReference>
<evidence type="ECO:0000313" key="3">
    <source>
        <dbReference type="Proteomes" id="UP000000267"/>
    </source>
</evidence>
<gene>
    <name evidence="2" type="ORF">Kpol_380p7</name>
</gene>
<dbReference type="EMBL" id="DS480500">
    <property type="protein sequence ID" value="EDO14888.1"/>
    <property type="molecule type" value="Genomic_DNA"/>
</dbReference>
<name>A7TS66_VANPO</name>
<protein>
    <recommendedName>
        <fullName evidence="1">A to I editase domain-containing protein</fullName>
    </recommendedName>
</protein>
<dbReference type="STRING" id="436907.A7TS66"/>
<sequence>MKEKSLGDKISNIIFEEYSKLKSSSKPTTRSNNVKEWTVLAAIVAISNDENEIIPITISTGVKATPNDELERSSGKILHDCHSEILSLRAFNTYLLQSVQRVSEGDKSKFILPAKADGKYNWNENYKIALYISKLPCGDASMDTLNEDLEDNEQNFTIEDNDAYQFIDPKIKTVIRGRLNYSKKNVVRTKPGRYDSNVTLSKSCSDKLCMKQAKSILNSLNWDLFENPIFLAYVIIPTLKDELLLKLNKEFPERLRGIGIPIMPLTFLTCVEKFIDDKTEIKTEPALVSSIKILLPREHQIEQSIVNGVRNGSYTKKNKPLKKNCQSDISKYSQWQLFKTLKEEQLAKSYIEYKKSQTLREDLKDIIKSKLSPDGWISTFQDDCF</sequence>
<evidence type="ECO:0000313" key="2">
    <source>
        <dbReference type="EMBL" id="EDO14888.1"/>
    </source>
</evidence>
<dbReference type="KEGG" id="vpo:Kpol_380p7"/>
<feature type="domain" description="A to I editase" evidence="1">
    <location>
        <begin position="57"/>
        <end position="274"/>
    </location>
</feature>
<dbReference type="InterPro" id="IPR002466">
    <property type="entry name" value="A_deamin"/>
</dbReference>
<dbReference type="GO" id="GO:0003723">
    <property type="term" value="F:RNA binding"/>
    <property type="evidence" value="ECO:0007669"/>
    <property type="project" value="InterPro"/>
</dbReference>
<organism evidence="3">
    <name type="scientific">Vanderwaltozyma polyspora (strain ATCC 22028 / DSM 70294 / BCRC 21397 / CBS 2163 / NBRC 10782 / NRRL Y-8283 / UCD 57-17)</name>
    <name type="common">Kluyveromyces polysporus</name>
    <dbReference type="NCBI Taxonomy" id="436907"/>
    <lineage>
        <taxon>Eukaryota</taxon>
        <taxon>Fungi</taxon>
        <taxon>Dikarya</taxon>
        <taxon>Ascomycota</taxon>
        <taxon>Saccharomycotina</taxon>
        <taxon>Saccharomycetes</taxon>
        <taxon>Saccharomycetales</taxon>
        <taxon>Saccharomycetaceae</taxon>
        <taxon>Vanderwaltozyma</taxon>
    </lineage>
</organism>
<dbReference type="PhylomeDB" id="A7TS66"/>
<dbReference type="InterPro" id="IPR042935">
    <property type="entry name" value="Tad1"/>
</dbReference>
<dbReference type="GO" id="GO:0043829">
    <property type="term" value="F:tRNA-specific adenosine-37 deaminase activity"/>
    <property type="evidence" value="ECO:0007669"/>
    <property type="project" value="EnsemblFungi"/>
</dbReference>
<reference evidence="2 3" key="1">
    <citation type="journal article" date="2007" name="Proc. Natl. Acad. Sci. U.S.A.">
        <title>Independent sorting-out of thousands of duplicated gene pairs in two yeast species descended from a whole-genome duplication.</title>
        <authorList>
            <person name="Scannell D.R."/>
            <person name="Frank A.C."/>
            <person name="Conant G.C."/>
            <person name="Byrne K.P."/>
            <person name="Woolfit M."/>
            <person name="Wolfe K.H."/>
        </authorList>
    </citation>
    <scope>NUCLEOTIDE SEQUENCE [LARGE SCALE GENOMIC DNA]</scope>
    <source>
        <strain evidence="3">ATCC 22028 / DSM 70294 / BCRC 21397 / CBS 2163 / NBRC 10782 / NRRL Y-8283 / UCD 57-17</strain>
    </source>
</reference>
<proteinExistence type="predicted"/>
<dbReference type="PANTHER" id="PTHR47803:SF1">
    <property type="entry name" value="TRNA-SPECIFIC ADENOSINE DEAMINASE 1"/>
    <property type="match status" value="1"/>
</dbReference>
<evidence type="ECO:0000259" key="1">
    <source>
        <dbReference type="PROSITE" id="PS50141"/>
    </source>
</evidence>
<dbReference type="Pfam" id="PF02137">
    <property type="entry name" value="A_deamin"/>
    <property type="match status" value="1"/>
</dbReference>
<dbReference type="Proteomes" id="UP000000267">
    <property type="component" value="Unassembled WGS sequence"/>
</dbReference>
<dbReference type="PANTHER" id="PTHR47803">
    <property type="entry name" value="TRNA-SPECIFIC ADENOSINE DEAMINASE 1"/>
    <property type="match status" value="1"/>
</dbReference>
<dbReference type="GeneID" id="5542922"/>
<dbReference type="HOGENOM" id="CLU_005382_5_0_1"/>